<proteinExistence type="predicted"/>
<organism evidence="3 4">
    <name type="scientific">Hyphomicrobium facile</name>
    <dbReference type="NCBI Taxonomy" id="51670"/>
    <lineage>
        <taxon>Bacteria</taxon>
        <taxon>Pseudomonadati</taxon>
        <taxon>Pseudomonadota</taxon>
        <taxon>Alphaproteobacteria</taxon>
        <taxon>Hyphomicrobiales</taxon>
        <taxon>Hyphomicrobiaceae</taxon>
        <taxon>Hyphomicrobium</taxon>
    </lineage>
</organism>
<evidence type="ECO:0000256" key="2">
    <source>
        <dbReference type="SAM" id="SignalP"/>
    </source>
</evidence>
<keyword evidence="1" id="KW-0472">Membrane</keyword>
<dbReference type="AlphaFoldDB" id="A0A1I7NHF4"/>
<dbReference type="STRING" id="51670.SAMN04488557_2199"/>
<evidence type="ECO:0000256" key="1">
    <source>
        <dbReference type="SAM" id="Phobius"/>
    </source>
</evidence>
<reference evidence="4" key="1">
    <citation type="submission" date="2016-10" db="EMBL/GenBank/DDBJ databases">
        <authorList>
            <person name="Varghese N."/>
            <person name="Submissions S."/>
        </authorList>
    </citation>
    <scope>NUCLEOTIDE SEQUENCE [LARGE SCALE GENOMIC DNA]</scope>
    <source>
        <strain evidence="4">DSM 1565</strain>
    </source>
</reference>
<dbReference type="EMBL" id="FPCH01000002">
    <property type="protein sequence ID" value="SFV34054.1"/>
    <property type="molecule type" value="Genomic_DNA"/>
</dbReference>
<evidence type="ECO:0000313" key="3">
    <source>
        <dbReference type="EMBL" id="SFV34054.1"/>
    </source>
</evidence>
<sequence>MRSWLAIAFLLVSAGGSSAAIDAVNIYEPRKFGYFIGDILERRVEVITSGDTQLFTAALPRPGPLTYWLDLVSIKHTEREASGRRIYDITLKYQIFYSALEAKRLDIPAFPLRFINPGSAAPDARAPGEPDASSQLGNYTASVPALGLVISPLREIAVDNLMPDKTIEISDIMRPDAVAQEISTAPKVQLLALSAAVLAVSGILLLSHYAVWPFARRAKRPFTQAERQIRKRQFAASGEAPYGDLLLILHRAFDQSAGRRVFAADVPEFIARHERFAGLSPKLKSFFESSQLYFFSGDRRLAEDRFPSSELTRLAGDLAREERAAA</sequence>
<keyword evidence="4" id="KW-1185">Reference proteome</keyword>
<feature type="signal peptide" evidence="2">
    <location>
        <begin position="1"/>
        <end position="19"/>
    </location>
</feature>
<accession>A0A1I7NHF4</accession>
<name>A0A1I7NHF4_9HYPH</name>
<protein>
    <submittedName>
        <fullName evidence="3">MxaA protein</fullName>
    </submittedName>
</protein>
<feature type="chain" id="PRO_5011539331" evidence="2">
    <location>
        <begin position="20"/>
        <end position="326"/>
    </location>
</feature>
<evidence type="ECO:0000313" key="4">
    <source>
        <dbReference type="Proteomes" id="UP000199423"/>
    </source>
</evidence>
<dbReference type="OrthoDB" id="5608210at2"/>
<keyword evidence="2" id="KW-0732">Signal</keyword>
<dbReference type="RefSeq" id="WP_092867709.1">
    <property type="nucleotide sequence ID" value="NZ_FPCH01000002.1"/>
</dbReference>
<dbReference type="Proteomes" id="UP000199423">
    <property type="component" value="Unassembled WGS sequence"/>
</dbReference>
<keyword evidence="1" id="KW-1133">Transmembrane helix</keyword>
<keyword evidence="1" id="KW-0812">Transmembrane</keyword>
<gene>
    <name evidence="3" type="ORF">SAMN04488557_2199</name>
</gene>
<feature type="transmembrane region" description="Helical" evidence="1">
    <location>
        <begin position="190"/>
        <end position="212"/>
    </location>
</feature>